<name>A0ABW6FE22_9ACTN</name>
<dbReference type="PRINTS" id="PR00723">
    <property type="entry name" value="SUBTILISIN"/>
</dbReference>
<feature type="chain" id="PRO_5045380304" evidence="7">
    <location>
        <begin position="28"/>
        <end position="394"/>
    </location>
</feature>
<dbReference type="InterPro" id="IPR022398">
    <property type="entry name" value="Peptidase_S8_His-AS"/>
</dbReference>
<reference evidence="10 11" key="1">
    <citation type="submission" date="2024-09" db="EMBL/GenBank/DDBJ databases">
        <title>The Natural Products Discovery Center: Release of the First 8490 Sequenced Strains for Exploring Actinobacteria Biosynthetic Diversity.</title>
        <authorList>
            <person name="Kalkreuter E."/>
            <person name="Kautsar S.A."/>
            <person name="Yang D."/>
            <person name="Bader C.D."/>
            <person name="Teijaro C.N."/>
            <person name="Fluegel L."/>
            <person name="Davis C.M."/>
            <person name="Simpson J.R."/>
            <person name="Lauterbach L."/>
            <person name="Steele A.D."/>
            <person name="Gui C."/>
            <person name="Meng S."/>
            <person name="Li G."/>
            <person name="Viehrig K."/>
            <person name="Ye F."/>
            <person name="Su P."/>
            <person name="Kiefer A.F."/>
            <person name="Nichols A."/>
            <person name="Cepeda A.J."/>
            <person name="Yan W."/>
            <person name="Fan B."/>
            <person name="Jiang Y."/>
            <person name="Adhikari A."/>
            <person name="Zheng C.-J."/>
            <person name="Schuster L."/>
            <person name="Cowan T.M."/>
            <person name="Smanski M.J."/>
            <person name="Chevrette M.G."/>
            <person name="De Carvalho L.P.S."/>
            <person name="Shen B."/>
        </authorList>
    </citation>
    <scope>NUCLEOTIDE SEQUENCE [LARGE SCALE GENOMIC DNA]</scope>
    <source>
        <strain evidence="10 11">NPDC058348</strain>
    </source>
</reference>
<evidence type="ECO:0000256" key="7">
    <source>
        <dbReference type="SAM" id="SignalP"/>
    </source>
</evidence>
<protein>
    <submittedName>
        <fullName evidence="10">S8 family peptidase</fullName>
        <ecNumber evidence="10">3.4.-.-</ecNumber>
    </submittedName>
</protein>
<dbReference type="PANTHER" id="PTHR43806:SF11">
    <property type="entry name" value="CEREVISIN-RELATED"/>
    <property type="match status" value="1"/>
</dbReference>
<keyword evidence="3 5" id="KW-0378">Hydrolase</keyword>
<dbReference type="EMBL" id="JBHXIJ010000007">
    <property type="protein sequence ID" value="MFD5097807.1"/>
    <property type="molecule type" value="Genomic_DNA"/>
</dbReference>
<dbReference type="PROSITE" id="PS51892">
    <property type="entry name" value="SUBTILASE"/>
    <property type="match status" value="1"/>
</dbReference>
<dbReference type="Pfam" id="PF05922">
    <property type="entry name" value="Inhibitor_I9"/>
    <property type="match status" value="1"/>
</dbReference>
<evidence type="ECO:0000313" key="11">
    <source>
        <dbReference type="Proteomes" id="UP001598448"/>
    </source>
</evidence>
<dbReference type="InterPro" id="IPR010259">
    <property type="entry name" value="S8pro/Inhibitor_I9"/>
</dbReference>
<feature type="active site" description="Charge relay system" evidence="5">
    <location>
        <position position="151"/>
    </location>
</feature>
<comment type="caution">
    <text evidence="10">The sequence shown here is derived from an EMBL/GenBank/DDBJ whole genome shotgun (WGS) entry which is preliminary data.</text>
</comment>
<dbReference type="SUPFAM" id="SSF52743">
    <property type="entry name" value="Subtilisin-like"/>
    <property type="match status" value="1"/>
</dbReference>
<dbReference type="Proteomes" id="UP001598448">
    <property type="component" value="Unassembled WGS sequence"/>
</dbReference>
<dbReference type="Gene3D" id="3.30.70.80">
    <property type="entry name" value="Peptidase S8 propeptide/proteinase inhibitor I9"/>
    <property type="match status" value="1"/>
</dbReference>
<feature type="domain" description="Peptidase S8/S53" evidence="8">
    <location>
        <begin position="149"/>
        <end position="376"/>
    </location>
</feature>
<dbReference type="InterPro" id="IPR015500">
    <property type="entry name" value="Peptidase_S8_subtilisin-rel"/>
</dbReference>
<evidence type="ECO:0000256" key="2">
    <source>
        <dbReference type="ARBA" id="ARBA00022670"/>
    </source>
</evidence>
<dbReference type="InterPro" id="IPR023828">
    <property type="entry name" value="Peptidase_S8_Ser-AS"/>
</dbReference>
<sequence>MPHPMRIALAAAVTAVLATVGPLSASAAPSAPAERSDIAPLHLSDQPVPGQYLVSVKPAADVASAASQVGVTPLYSFKKVMNGFVAKLSEAQLAKVRADPNVAAVEQDAKVTVSGPAASWGLDRIDQEDLPLDGQFNATATGAGGVAYILDTGIDYGHSEFAGRARFGFDAFPEEGLFGRDCQGHGTHVAGTVGGRTYGVARRAELYSVRVLNCEGTGSNATMMAGLEWAASHAARDPAKPAVLNGSLGGPKSPMVNAAANTLAASGVLPVMAAGNDSKDACDVSPASAERVVTVAASDQADAEAPFSNHGSCVELYAPGTAIVSARFGGGSVALNGTSMAAPHVAGTALLYNTTNPAATTEELAAWLDTTSTKNTLSGVTPGTPNKLLFTGGL</sequence>
<dbReference type="PROSITE" id="PS00137">
    <property type="entry name" value="SUBTILASE_HIS"/>
    <property type="match status" value="1"/>
</dbReference>
<dbReference type="EC" id="3.4.-.-" evidence="10"/>
<keyword evidence="2 5" id="KW-0645">Protease</keyword>
<keyword evidence="11" id="KW-1185">Reference proteome</keyword>
<dbReference type="Gene3D" id="3.40.50.200">
    <property type="entry name" value="Peptidase S8/S53 domain"/>
    <property type="match status" value="1"/>
</dbReference>
<keyword evidence="7" id="KW-0732">Signal</keyword>
<dbReference type="PROSITE" id="PS00136">
    <property type="entry name" value="SUBTILASE_ASP"/>
    <property type="match status" value="1"/>
</dbReference>
<dbReference type="PANTHER" id="PTHR43806">
    <property type="entry name" value="PEPTIDASE S8"/>
    <property type="match status" value="1"/>
</dbReference>
<feature type="active site" description="Charge relay system" evidence="5">
    <location>
        <position position="185"/>
    </location>
</feature>
<organism evidence="10 11">
    <name type="scientific">Streptomyces albidochromogenes</name>
    <dbReference type="NCBI Taxonomy" id="329524"/>
    <lineage>
        <taxon>Bacteria</taxon>
        <taxon>Bacillati</taxon>
        <taxon>Actinomycetota</taxon>
        <taxon>Actinomycetes</taxon>
        <taxon>Kitasatosporales</taxon>
        <taxon>Streptomycetaceae</taxon>
        <taxon>Streptomyces</taxon>
    </lineage>
</organism>
<evidence type="ECO:0000256" key="4">
    <source>
        <dbReference type="ARBA" id="ARBA00022825"/>
    </source>
</evidence>
<gene>
    <name evidence="10" type="ORF">ACFWJN_02300</name>
</gene>
<dbReference type="PROSITE" id="PS00138">
    <property type="entry name" value="SUBTILASE_SER"/>
    <property type="match status" value="1"/>
</dbReference>
<evidence type="ECO:0000256" key="6">
    <source>
        <dbReference type="RuleBase" id="RU003355"/>
    </source>
</evidence>
<evidence type="ECO:0000256" key="5">
    <source>
        <dbReference type="PROSITE-ProRule" id="PRU01240"/>
    </source>
</evidence>
<dbReference type="CDD" id="cd04077">
    <property type="entry name" value="Peptidases_S8_PCSK9_ProteinaseK_like"/>
    <property type="match status" value="1"/>
</dbReference>
<dbReference type="InterPro" id="IPR034193">
    <property type="entry name" value="PCSK9_ProteinaseK-like"/>
</dbReference>
<evidence type="ECO:0000259" key="8">
    <source>
        <dbReference type="Pfam" id="PF00082"/>
    </source>
</evidence>
<dbReference type="InterPro" id="IPR023827">
    <property type="entry name" value="Peptidase_S8_Asp-AS"/>
</dbReference>
<dbReference type="InterPro" id="IPR037045">
    <property type="entry name" value="S8pro/Inhibitor_I9_sf"/>
</dbReference>
<dbReference type="RefSeq" id="WP_386707697.1">
    <property type="nucleotide sequence ID" value="NZ_JBHXIJ010000007.1"/>
</dbReference>
<accession>A0ABW6FE22</accession>
<feature type="signal peptide" evidence="7">
    <location>
        <begin position="1"/>
        <end position="27"/>
    </location>
</feature>
<evidence type="ECO:0000259" key="9">
    <source>
        <dbReference type="Pfam" id="PF05922"/>
    </source>
</evidence>
<evidence type="ECO:0000313" key="10">
    <source>
        <dbReference type="EMBL" id="MFD5097807.1"/>
    </source>
</evidence>
<feature type="active site" description="Charge relay system" evidence="5">
    <location>
        <position position="339"/>
    </location>
</feature>
<evidence type="ECO:0000256" key="3">
    <source>
        <dbReference type="ARBA" id="ARBA00022801"/>
    </source>
</evidence>
<dbReference type="SUPFAM" id="SSF54897">
    <property type="entry name" value="Protease propeptides/inhibitors"/>
    <property type="match status" value="1"/>
</dbReference>
<feature type="domain" description="Inhibitor I9" evidence="9">
    <location>
        <begin position="67"/>
        <end position="113"/>
    </location>
</feature>
<evidence type="ECO:0000256" key="1">
    <source>
        <dbReference type="ARBA" id="ARBA00011073"/>
    </source>
</evidence>
<dbReference type="InterPro" id="IPR050131">
    <property type="entry name" value="Peptidase_S8_subtilisin-like"/>
</dbReference>
<comment type="similarity">
    <text evidence="1 5 6">Belongs to the peptidase S8 family.</text>
</comment>
<dbReference type="InterPro" id="IPR036852">
    <property type="entry name" value="Peptidase_S8/S53_dom_sf"/>
</dbReference>
<dbReference type="Pfam" id="PF00082">
    <property type="entry name" value="Peptidase_S8"/>
    <property type="match status" value="1"/>
</dbReference>
<dbReference type="GO" id="GO:0016787">
    <property type="term" value="F:hydrolase activity"/>
    <property type="evidence" value="ECO:0007669"/>
    <property type="project" value="UniProtKB-KW"/>
</dbReference>
<proteinExistence type="inferred from homology"/>
<dbReference type="InterPro" id="IPR000209">
    <property type="entry name" value="Peptidase_S8/S53_dom"/>
</dbReference>
<keyword evidence="4 5" id="KW-0720">Serine protease</keyword>